<protein>
    <submittedName>
        <fullName evidence="3">BPIB4 protein</fullName>
    </submittedName>
</protein>
<comment type="caution">
    <text evidence="3">The sequence shown here is derived from an EMBL/GenBank/DDBJ whole genome shotgun (WGS) entry which is preliminary data.</text>
</comment>
<dbReference type="PANTHER" id="PTHR46019">
    <property type="entry name" value="BPI FOLD-CONTAINING FAMILY B MEMBER 4-RELATED"/>
    <property type="match status" value="1"/>
</dbReference>
<dbReference type="Gene3D" id="3.15.20.10">
    <property type="entry name" value="Bactericidal permeability-increasing protein, domain 2"/>
    <property type="match status" value="1"/>
</dbReference>
<evidence type="ECO:0000313" key="4">
    <source>
        <dbReference type="Proteomes" id="UP000531151"/>
    </source>
</evidence>
<gene>
    <name evidence="3" type="primary">Bpifb4_1</name>
    <name evidence="3" type="ORF">GEOCAL_R05583</name>
</gene>
<feature type="chain" id="PRO_5029562687" evidence="1">
    <location>
        <begin position="25"/>
        <end position="373"/>
    </location>
</feature>
<accession>A0A7K4JHH7</accession>
<dbReference type="SMART" id="SM00328">
    <property type="entry name" value="BPI1"/>
    <property type="match status" value="1"/>
</dbReference>
<dbReference type="EMBL" id="VWPV01025579">
    <property type="protein sequence ID" value="NWH64758.1"/>
    <property type="molecule type" value="Genomic_DNA"/>
</dbReference>
<reference evidence="3 4" key="1">
    <citation type="submission" date="2019-09" db="EMBL/GenBank/DDBJ databases">
        <title>Bird 10,000 Genomes (B10K) Project - Family phase.</title>
        <authorList>
            <person name="Zhang G."/>
        </authorList>
    </citation>
    <scope>NUCLEOTIDE SEQUENCE [LARGE SCALE GENOMIC DNA]</scope>
    <source>
        <strain evidence="3">B10K-CU-031-07</strain>
        <tissue evidence="3">Muscle</tissue>
    </source>
</reference>
<dbReference type="InterPro" id="IPR051660">
    <property type="entry name" value="BPI_fold-BPI/LBP"/>
</dbReference>
<dbReference type="AlphaFoldDB" id="A0A7K4JHH7"/>
<feature type="non-terminal residue" evidence="3">
    <location>
        <position position="373"/>
    </location>
</feature>
<feature type="domain" description="Lipid-binding serum glycoprotein N-terminal" evidence="2">
    <location>
        <begin position="20"/>
        <end position="244"/>
    </location>
</feature>
<feature type="non-terminal residue" evidence="3">
    <location>
        <position position="1"/>
    </location>
</feature>
<dbReference type="Pfam" id="PF01273">
    <property type="entry name" value="LBP_BPI_CETP"/>
    <property type="match status" value="1"/>
</dbReference>
<evidence type="ECO:0000313" key="3">
    <source>
        <dbReference type="EMBL" id="NWH64758.1"/>
    </source>
</evidence>
<keyword evidence="1" id="KW-0732">Signal</keyword>
<name>A0A7K4JHH7_GEOCA</name>
<evidence type="ECO:0000256" key="1">
    <source>
        <dbReference type="SAM" id="SignalP"/>
    </source>
</evidence>
<dbReference type="OrthoDB" id="9831346at2759"/>
<dbReference type="GO" id="GO:0008289">
    <property type="term" value="F:lipid binding"/>
    <property type="evidence" value="ECO:0007669"/>
    <property type="project" value="InterPro"/>
</dbReference>
<proteinExistence type="predicted"/>
<keyword evidence="4" id="KW-1185">Reference proteome</keyword>
<dbReference type="SUPFAM" id="SSF55394">
    <property type="entry name" value="Bactericidal permeability-increasing protein, BPI"/>
    <property type="match status" value="2"/>
</dbReference>
<sequence>MAMLKLFGIIFFCGLFVPSQEVLSGVSCAVSAGAMENVLSKAMLWNGLLEHYMKGMVFPTILSDVGMLNSPTSITGLHLTKFQFPKLSVQLIPEIGIKLTVSVKLQLSGNCLIGFLPETINILMDLKITANVKCTNFESGSVQVVIEDCLCVLGAVKIKVFSGLLSASVNDMILTQLTATLPGLLCPVFHLVVNMVNIQLMGTINSVMPVGKTGMIRYQLAGPPFATSFYLGMDLNGSVKYVGGSVIPHDSSSSTLPALMDNLLILTVHQNFLSAAISLLVQISQLTLPCTPESVSAAASLGTGRQRGISMCPQFPQCSACRGTSPVTIKLSLLRNPIIILEDNKATVELSVLVQLSIQPVDGPIITLLLLKA</sequence>
<dbReference type="InterPro" id="IPR017942">
    <property type="entry name" value="Lipid-bd_serum_glycop_N"/>
</dbReference>
<organism evidence="3 4">
    <name type="scientific">Geococcyx californianus</name>
    <name type="common">Greater roadrunner</name>
    <name type="synonym">Saurothera californiana</name>
    <dbReference type="NCBI Taxonomy" id="8947"/>
    <lineage>
        <taxon>Eukaryota</taxon>
        <taxon>Metazoa</taxon>
        <taxon>Chordata</taxon>
        <taxon>Craniata</taxon>
        <taxon>Vertebrata</taxon>
        <taxon>Euteleostomi</taxon>
        <taxon>Archelosauria</taxon>
        <taxon>Archosauria</taxon>
        <taxon>Dinosauria</taxon>
        <taxon>Saurischia</taxon>
        <taxon>Theropoda</taxon>
        <taxon>Coelurosauria</taxon>
        <taxon>Aves</taxon>
        <taxon>Neognathae</taxon>
        <taxon>Neoaves</taxon>
        <taxon>Otidimorphae</taxon>
        <taxon>Cuculiformes</taxon>
        <taxon>Neomorphidae</taxon>
        <taxon>Geococcyx</taxon>
    </lineage>
</organism>
<dbReference type="Proteomes" id="UP000531151">
    <property type="component" value="Unassembled WGS sequence"/>
</dbReference>
<dbReference type="PANTHER" id="PTHR46019:SF4">
    <property type="entry name" value="BPI FOLD-CONTAINING FAMILY B MEMBER 4"/>
    <property type="match status" value="1"/>
</dbReference>
<dbReference type="Gene3D" id="3.15.10.10">
    <property type="entry name" value="Bactericidal permeability-increasing protein, domain 1"/>
    <property type="match status" value="1"/>
</dbReference>
<evidence type="ECO:0000259" key="2">
    <source>
        <dbReference type="SMART" id="SM00328"/>
    </source>
</evidence>
<dbReference type="InterPro" id="IPR017943">
    <property type="entry name" value="Bactericidal_perm-incr_a/b_dom"/>
</dbReference>
<feature type="signal peptide" evidence="1">
    <location>
        <begin position="1"/>
        <end position="24"/>
    </location>
</feature>